<comment type="caution">
    <text evidence="1">The sequence shown here is derived from an EMBL/GenBank/DDBJ whole genome shotgun (WGS) entry which is preliminary data.</text>
</comment>
<sequence>MKLNLKDIFNSAKGVEEVNPNSIKEGFQKIYNDIPVLDTETVYGIVSLSCAHCIELIPELTKLSHFENFVLITDGDENDNQAIIQELNLKFPIISYTKPLSQLGIIHTPTCVRVDKQGAYVASEFTKDIEQVIEFLQHSGS</sequence>
<dbReference type="Gene3D" id="3.40.30.10">
    <property type="entry name" value="Glutaredoxin"/>
    <property type="match status" value="1"/>
</dbReference>
<dbReference type="AlphaFoldDB" id="A0A855YF70"/>
<proteinExistence type="predicted"/>
<evidence type="ECO:0000313" key="3">
    <source>
        <dbReference type="Proteomes" id="UP000247078"/>
    </source>
</evidence>
<dbReference type="RefSeq" id="WP_109999300.1">
    <property type="nucleotide sequence ID" value="NZ_QGTZ01000004.1"/>
</dbReference>
<protein>
    <recommendedName>
        <fullName evidence="5">Thioredoxin</fullName>
    </recommendedName>
</protein>
<accession>A0A855YF70</accession>
<dbReference type="Proteomes" id="UP000248827">
    <property type="component" value="Unassembled WGS sequence"/>
</dbReference>
<dbReference type="EMBL" id="QLLI01000007">
    <property type="protein sequence ID" value="RAI94555.1"/>
    <property type="molecule type" value="Genomic_DNA"/>
</dbReference>
<dbReference type="Proteomes" id="UP000247078">
    <property type="component" value="Unassembled WGS sequence"/>
</dbReference>
<keyword evidence="4" id="KW-1185">Reference proteome</keyword>
<dbReference type="InterPro" id="IPR036249">
    <property type="entry name" value="Thioredoxin-like_sf"/>
</dbReference>
<dbReference type="EMBL" id="QGTZ01000004">
    <property type="protein sequence ID" value="PWW42292.1"/>
    <property type="molecule type" value="Genomic_DNA"/>
</dbReference>
<dbReference type="OrthoDB" id="2738084at2"/>
<dbReference type="SUPFAM" id="SSF52833">
    <property type="entry name" value="Thioredoxin-like"/>
    <property type="match status" value="1"/>
</dbReference>
<gene>
    <name evidence="2" type="ORF">DET54_10790</name>
    <name evidence="1" type="ORF">DET56_104351</name>
</gene>
<evidence type="ECO:0000313" key="2">
    <source>
        <dbReference type="EMBL" id="RAI94555.1"/>
    </source>
</evidence>
<evidence type="ECO:0000313" key="4">
    <source>
        <dbReference type="Proteomes" id="UP000248827"/>
    </source>
</evidence>
<name>A0A855YF70_9BACL</name>
<reference evidence="1 3" key="1">
    <citation type="submission" date="2018-05" db="EMBL/GenBank/DDBJ databases">
        <title>Freshwater and sediment microbial communities from various areas in North America, analyzing microbe dynamics in response to fracking.</title>
        <authorList>
            <person name="Lamendella R."/>
        </authorList>
    </citation>
    <scope>NUCLEOTIDE SEQUENCE [LARGE SCALE GENOMIC DNA]</scope>
    <source>
        <strain evidence="1 3">DB-3</strain>
        <strain evidence="2 4">NG-13</strain>
    </source>
</reference>
<organism evidence="1 3">
    <name type="scientific">Paenibacillus pabuli</name>
    <dbReference type="NCBI Taxonomy" id="1472"/>
    <lineage>
        <taxon>Bacteria</taxon>
        <taxon>Bacillati</taxon>
        <taxon>Bacillota</taxon>
        <taxon>Bacilli</taxon>
        <taxon>Bacillales</taxon>
        <taxon>Paenibacillaceae</taxon>
        <taxon>Paenibacillus</taxon>
    </lineage>
</organism>
<evidence type="ECO:0008006" key="5">
    <source>
        <dbReference type="Google" id="ProtNLM"/>
    </source>
</evidence>
<evidence type="ECO:0000313" key="1">
    <source>
        <dbReference type="EMBL" id="PWW42292.1"/>
    </source>
</evidence>